<feature type="transmembrane region" description="Helical" evidence="1">
    <location>
        <begin position="41"/>
        <end position="58"/>
    </location>
</feature>
<dbReference type="AlphaFoldDB" id="A0A0R1L1U4"/>
<dbReference type="InterPro" id="IPR030949">
    <property type="entry name" value="ECF_S_folate_fam"/>
</dbReference>
<feature type="transmembrane region" description="Helical" evidence="1">
    <location>
        <begin position="109"/>
        <end position="132"/>
    </location>
</feature>
<keyword evidence="3" id="KW-1185">Reference proteome</keyword>
<name>A0A0R1L1U4_9LACO</name>
<feature type="transmembrane region" description="Helical" evidence="1">
    <location>
        <begin position="78"/>
        <end position="97"/>
    </location>
</feature>
<dbReference type="EMBL" id="AZEA01000001">
    <property type="protein sequence ID" value="KRK89798.1"/>
    <property type="molecule type" value="Genomic_DNA"/>
</dbReference>
<dbReference type="Pfam" id="PF12822">
    <property type="entry name" value="ECF_trnsprt"/>
    <property type="match status" value="1"/>
</dbReference>
<proteinExistence type="predicted"/>
<gene>
    <name evidence="2" type="ORF">FD17_GL000034</name>
</gene>
<comment type="caution">
    <text evidence="2">The sequence shown here is derived from an EMBL/GenBank/DDBJ whole genome shotgun (WGS) entry which is preliminary data.</text>
</comment>
<keyword evidence="1" id="KW-0472">Membrane</keyword>
<dbReference type="NCBIfam" id="TIGR04518">
    <property type="entry name" value="ECF_S_folT_fam"/>
    <property type="match status" value="1"/>
</dbReference>
<dbReference type="PATRIC" id="fig|1423808.3.peg.34"/>
<feature type="transmembrane region" description="Helical" evidence="1">
    <location>
        <begin position="12"/>
        <end position="29"/>
    </location>
</feature>
<keyword evidence="1" id="KW-1133">Transmembrane helix</keyword>
<reference evidence="2 3" key="1">
    <citation type="journal article" date="2015" name="Genome Announc.">
        <title>Expanding the biotechnology potential of lactobacilli through comparative genomics of 213 strains and associated genera.</title>
        <authorList>
            <person name="Sun Z."/>
            <person name="Harris H.M."/>
            <person name="McCann A."/>
            <person name="Guo C."/>
            <person name="Argimon S."/>
            <person name="Zhang W."/>
            <person name="Yang X."/>
            <person name="Jeffery I.B."/>
            <person name="Cooney J.C."/>
            <person name="Kagawa T.F."/>
            <person name="Liu W."/>
            <person name="Song Y."/>
            <person name="Salvetti E."/>
            <person name="Wrobel A."/>
            <person name="Rasinkangas P."/>
            <person name="Parkhill J."/>
            <person name="Rea M.C."/>
            <person name="O'Sullivan O."/>
            <person name="Ritari J."/>
            <person name="Douillard F.P."/>
            <person name="Paul Ross R."/>
            <person name="Yang R."/>
            <person name="Briner A.E."/>
            <person name="Felis G.E."/>
            <person name="de Vos W.M."/>
            <person name="Barrangou R."/>
            <person name="Klaenhammer T.R."/>
            <person name="Caufield P.W."/>
            <person name="Cui Y."/>
            <person name="Zhang H."/>
            <person name="O'Toole P.W."/>
        </authorList>
    </citation>
    <scope>NUCLEOTIDE SEQUENCE [LARGE SCALE GENOMIC DNA]</scope>
    <source>
        <strain evidence="2 3">DSM 19904</strain>
    </source>
</reference>
<accession>A0A0R1L1U4</accession>
<dbReference type="InterPro" id="IPR024529">
    <property type="entry name" value="ECF_trnsprt_substrate-spec"/>
</dbReference>
<evidence type="ECO:0000256" key="1">
    <source>
        <dbReference type="SAM" id="Phobius"/>
    </source>
</evidence>
<dbReference type="OrthoDB" id="4624at2"/>
<dbReference type="Proteomes" id="UP000051581">
    <property type="component" value="Unassembled WGS sequence"/>
</dbReference>
<evidence type="ECO:0008006" key="4">
    <source>
        <dbReference type="Google" id="ProtNLM"/>
    </source>
</evidence>
<evidence type="ECO:0000313" key="3">
    <source>
        <dbReference type="Proteomes" id="UP000051581"/>
    </source>
</evidence>
<dbReference type="RefSeq" id="WP_057822599.1">
    <property type="nucleotide sequence ID" value="NZ_AZEA01000001.1"/>
</dbReference>
<organism evidence="2 3">
    <name type="scientific">Lentilactobacillus sunkii DSM 19904</name>
    <dbReference type="NCBI Taxonomy" id="1423808"/>
    <lineage>
        <taxon>Bacteria</taxon>
        <taxon>Bacillati</taxon>
        <taxon>Bacillota</taxon>
        <taxon>Bacilli</taxon>
        <taxon>Lactobacillales</taxon>
        <taxon>Lactobacillaceae</taxon>
        <taxon>Lentilactobacillus</taxon>
    </lineage>
</organism>
<dbReference type="Gene3D" id="1.10.1760.20">
    <property type="match status" value="1"/>
</dbReference>
<protein>
    <recommendedName>
        <fullName evidence="4">Folate transporter FolT</fullName>
    </recommendedName>
</protein>
<evidence type="ECO:0000313" key="2">
    <source>
        <dbReference type="EMBL" id="KRK89798.1"/>
    </source>
</evidence>
<dbReference type="GO" id="GO:0022857">
    <property type="term" value="F:transmembrane transporter activity"/>
    <property type="evidence" value="ECO:0007669"/>
    <property type="project" value="InterPro"/>
</dbReference>
<keyword evidence="1" id="KW-0812">Transmembrane</keyword>
<feature type="transmembrane region" description="Helical" evidence="1">
    <location>
        <begin position="144"/>
        <end position="162"/>
    </location>
</feature>
<sequence length="176" mass="19754">MKSLSLSGRKLRVVDIVVLAIFMSLLLILSRFTVGVRIWRLSFGFIVMAIASSLYGPWWSASIAAMADVIGTLTSGSVYFPGFTLSAILGAMIYGYFFYGKKVTVKRVVIAQLLIMIFVNTILNTYWLTILYKTPFLAALPIRIIKEVVITPIQMAIIYFVLNSNTLKNIQNRLSR</sequence>